<evidence type="ECO:0000259" key="16">
    <source>
        <dbReference type="PROSITE" id="PS51198"/>
    </source>
</evidence>
<evidence type="ECO:0000256" key="10">
    <source>
        <dbReference type="ARBA" id="ARBA00023204"/>
    </source>
</evidence>
<keyword evidence="2" id="KW-0540">Nuclease</keyword>
<keyword evidence="18" id="KW-0614">Plasmid</keyword>
<dbReference type="GO" id="GO:0033202">
    <property type="term" value="C:DNA helicase complex"/>
    <property type="evidence" value="ECO:0007669"/>
    <property type="project" value="TreeGrafter"/>
</dbReference>
<dbReference type="RefSeq" id="WP_183465841.1">
    <property type="nucleotide sequence ID" value="NZ_CP050299.1"/>
</dbReference>
<dbReference type="Gene3D" id="3.90.320.10">
    <property type="match status" value="1"/>
</dbReference>
<keyword evidence="11" id="KW-0413">Isomerase</keyword>
<dbReference type="GO" id="GO:0005829">
    <property type="term" value="C:cytosol"/>
    <property type="evidence" value="ECO:0007669"/>
    <property type="project" value="TreeGrafter"/>
</dbReference>
<dbReference type="AlphaFoldDB" id="A0A7G6T5T6"/>
<name>A0A7G6T5T6_9HYPH</name>
<dbReference type="PANTHER" id="PTHR11070">
    <property type="entry name" value="UVRD / RECB / PCRA DNA HELICASE FAMILY MEMBER"/>
    <property type="match status" value="1"/>
</dbReference>
<keyword evidence="3 15" id="KW-0547">Nucleotide-binding</keyword>
<comment type="catalytic activity">
    <reaction evidence="14">
        <text>ATP + H2O = ADP + phosphate + H(+)</text>
        <dbReference type="Rhea" id="RHEA:13065"/>
        <dbReference type="ChEBI" id="CHEBI:15377"/>
        <dbReference type="ChEBI" id="CHEBI:15378"/>
        <dbReference type="ChEBI" id="CHEBI:30616"/>
        <dbReference type="ChEBI" id="CHEBI:43474"/>
        <dbReference type="ChEBI" id="CHEBI:456216"/>
        <dbReference type="EC" id="5.6.2.4"/>
    </reaction>
</comment>
<geneLocation type="plasmid" evidence="18 19">
    <name>p_1</name>
</geneLocation>
<keyword evidence="10" id="KW-0234">DNA repair</keyword>
<evidence type="ECO:0000256" key="15">
    <source>
        <dbReference type="PROSITE-ProRule" id="PRU00560"/>
    </source>
</evidence>
<evidence type="ECO:0000313" key="19">
    <source>
        <dbReference type="Proteomes" id="UP000515465"/>
    </source>
</evidence>
<gene>
    <name evidence="18" type="ORF">HB778_39265</name>
</gene>
<comment type="catalytic activity">
    <reaction evidence="12">
        <text>Couples ATP hydrolysis with the unwinding of duplex DNA by translocating in the 3'-5' direction.</text>
        <dbReference type="EC" id="5.6.2.4"/>
    </reaction>
</comment>
<sequence length="1117" mass="123405">MENFSLIRLAANELREAIDHGLAELRAGAIVERALAKRSLKLEELHVGDATLAGCLGVFNRKYGHVFVQEDLEPPTKLEVIAHEIGHEVVHNGDVAMVRKDYGSPGPGDPVLRVEAYGVKERREAQANVFARELLLPRALARRLFLGGMRARAIAEQTGLNLALVFQQLTDALLLPEPRPPAPARPDKFRKLDDSQKYAADFRGKALLLEAGPGTGKTRTLVERIVQLIQSAEAAPSEILALTFSNKAAGELIDRVGKAVGSPAANIWTSTFHAFGLELLRKHHILFGLSQDPPLVDGSRAIDMLEEALPTLPIFYHQNLFEPALALREILKAIYRAKDELVGWQAYTNLAGAMAERADPSDEQAVIAAAKAKEVALVYRHYQERLQELKQVDYGDLIMLPALRLRDDADFRAKLQAQYRWIHVDEYQDINRASAVLIKGLAGDGRQLWVVGDARQSIYRFRGASVRNVARFGEDYPDHEKAPLRVNYRSTKRIIDTFTGFSRTMKVSDFSLPLNLDPDQDVLGEAPSLSVASDADDEYSRLTASLRELEKGGMPLRTQAVLARSNGTLARVGEELEARNIPILYLGPLFDRPEVRDLLSLLSLLASSGSTLMRVAGFQQYKVSTSDIVKVLSVAKALEIRTIAMLARLEEVVGLSVEGRAGLALIATHLLGLTEGSTPWFVLMEYLFERSNYVVGLLQGNTPSADMRRVAVRQLVEALRSMPKGGTGRRSPIARGLARIRHMVLLADERELRRLPDELSDVDGVHLLTVHASKGLEFEAVHLPGLKKGAFPAPNRADRCPSPDGLVANPIEPDAHEAEEECLFFVAMSRARAILRFYRPATSNGKNANPSTYLEKLHIGSLTTAQITRSVPKPIFTPLNEPPAPTLTARDIEDYERCPRRFYYERVVGMRGDAVESTYRAAHRCLLQVIEAARESSTPLSEDAITEIFENAWAESGLVDHLYEQPYRDLTQTMLSSLRPLLARGFKKSTPIVVRLGATDIEVHPDQVEVGGVGTTLRSIRSGRPSSTEPDRLANSLLLKAAEQRHGAGATVESYHIATGETTSVVQTPAKLRNRIENSIEIAAAIGRGEFPPKSDDWQCPRCRYFFMCPAPAEPIA</sequence>
<keyword evidence="6 15" id="KW-0347">Helicase</keyword>
<evidence type="ECO:0000256" key="11">
    <source>
        <dbReference type="ARBA" id="ARBA00023235"/>
    </source>
</evidence>
<dbReference type="Gene3D" id="3.40.50.300">
    <property type="entry name" value="P-loop containing nucleotide triphosphate hydrolases"/>
    <property type="match status" value="2"/>
</dbReference>
<dbReference type="PROSITE" id="PS51198">
    <property type="entry name" value="UVRD_HELICASE_ATP_BIND"/>
    <property type="match status" value="1"/>
</dbReference>
<dbReference type="GO" id="GO:0000725">
    <property type="term" value="P:recombinational repair"/>
    <property type="evidence" value="ECO:0007669"/>
    <property type="project" value="TreeGrafter"/>
</dbReference>
<keyword evidence="7" id="KW-0269">Exonuclease</keyword>
<proteinExistence type="inferred from homology"/>
<dbReference type="Gene3D" id="1.10.10.160">
    <property type="match status" value="1"/>
</dbReference>
<dbReference type="Pfam" id="PF12705">
    <property type="entry name" value="PDDEXK_1"/>
    <property type="match status" value="1"/>
</dbReference>
<dbReference type="InterPro" id="IPR027417">
    <property type="entry name" value="P-loop_NTPase"/>
</dbReference>
<dbReference type="CDD" id="cd17932">
    <property type="entry name" value="DEXQc_UvrD"/>
    <property type="match status" value="1"/>
</dbReference>
<dbReference type="EC" id="5.6.2.4" evidence="13"/>
<dbReference type="InterPro" id="IPR013986">
    <property type="entry name" value="DExx_box_DNA_helicase_dom_sf"/>
</dbReference>
<evidence type="ECO:0000256" key="8">
    <source>
        <dbReference type="ARBA" id="ARBA00022840"/>
    </source>
</evidence>
<evidence type="ECO:0000256" key="1">
    <source>
        <dbReference type="ARBA" id="ARBA00009922"/>
    </source>
</evidence>
<feature type="binding site" evidence="15">
    <location>
        <begin position="211"/>
        <end position="218"/>
    </location>
    <ligand>
        <name>ATP</name>
        <dbReference type="ChEBI" id="CHEBI:30616"/>
    </ligand>
</feature>
<keyword evidence="4" id="KW-0227">DNA damage</keyword>
<protein>
    <recommendedName>
        <fullName evidence="13">DNA 3'-5' helicase</fullName>
        <ecNumber evidence="13">5.6.2.4</ecNumber>
    </recommendedName>
</protein>
<reference evidence="19" key="1">
    <citation type="journal article" date="2020" name="Mol. Plant Microbe">
        <title>Rhizobial microsymbionts of the narrowly endemic Oxytropis species growing in Kamchatka are characterized by significant genetic diversity and possess a set of genes that are associated with T3SS and T6SS secretion systems and can affect the development of symbiosis.</title>
        <authorList>
            <person name="Safronova V."/>
            <person name="Guro P."/>
            <person name="Sazanova A."/>
            <person name="Kuznetsova I."/>
            <person name="Belimov A."/>
            <person name="Yakubov V."/>
            <person name="Chirak E."/>
            <person name="Afonin A."/>
            <person name="Gogolev Y."/>
            <person name="Andronov E."/>
            <person name="Tikhonovich I."/>
        </authorList>
    </citation>
    <scope>NUCLEOTIDE SEQUENCE [LARGE SCALE GENOMIC DNA]</scope>
    <source>
        <strain evidence="19">583</strain>
        <plasmid evidence="19">p_1</plasmid>
    </source>
</reference>
<evidence type="ECO:0000256" key="2">
    <source>
        <dbReference type="ARBA" id="ARBA00022722"/>
    </source>
</evidence>
<dbReference type="GO" id="GO:0004527">
    <property type="term" value="F:exonuclease activity"/>
    <property type="evidence" value="ECO:0007669"/>
    <property type="project" value="UniProtKB-KW"/>
</dbReference>
<evidence type="ECO:0000256" key="6">
    <source>
        <dbReference type="ARBA" id="ARBA00022806"/>
    </source>
</evidence>
<dbReference type="InterPro" id="IPR000212">
    <property type="entry name" value="DNA_helicase_UvrD/REP"/>
</dbReference>
<dbReference type="Proteomes" id="UP000515465">
    <property type="component" value="Plasmid p_1"/>
</dbReference>
<evidence type="ECO:0000259" key="17">
    <source>
        <dbReference type="PROSITE" id="PS51217"/>
    </source>
</evidence>
<evidence type="ECO:0000256" key="7">
    <source>
        <dbReference type="ARBA" id="ARBA00022839"/>
    </source>
</evidence>
<evidence type="ECO:0000256" key="13">
    <source>
        <dbReference type="ARBA" id="ARBA00034808"/>
    </source>
</evidence>
<keyword evidence="8 15" id="KW-0067">ATP-binding</keyword>
<evidence type="ECO:0000313" key="18">
    <source>
        <dbReference type="EMBL" id="QND62118.1"/>
    </source>
</evidence>
<organism evidence="18 19">
    <name type="scientific">Mesorhizobium huakuii</name>
    <dbReference type="NCBI Taxonomy" id="28104"/>
    <lineage>
        <taxon>Bacteria</taxon>
        <taxon>Pseudomonadati</taxon>
        <taxon>Pseudomonadota</taxon>
        <taxon>Alphaproteobacteria</taxon>
        <taxon>Hyphomicrobiales</taxon>
        <taxon>Phyllobacteriaceae</taxon>
        <taxon>Mesorhizobium</taxon>
    </lineage>
</organism>
<dbReference type="Gene3D" id="1.10.486.10">
    <property type="entry name" value="PCRA, domain 4"/>
    <property type="match status" value="1"/>
</dbReference>
<dbReference type="InterPro" id="IPR010359">
    <property type="entry name" value="IrrE_HExxH"/>
</dbReference>
<dbReference type="GO" id="GO:0003677">
    <property type="term" value="F:DNA binding"/>
    <property type="evidence" value="ECO:0007669"/>
    <property type="project" value="UniProtKB-KW"/>
</dbReference>
<evidence type="ECO:0000256" key="5">
    <source>
        <dbReference type="ARBA" id="ARBA00022801"/>
    </source>
</evidence>
<dbReference type="GO" id="GO:0043138">
    <property type="term" value="F:3'-5' DNA helicase activity"/>
    <property type="evidence" value="ECO:0007669"/>
    <property type="project" value="UniProtKB-EC"/>
</dbReference>
<dbReference type="InterPro" id="IPR011604">
    <property type="entry name" value="PDDEXK-like_dom_sf"/>
</dbReference>
<evidence type="ECO:0000256" key="12">
    <source>
        <dbReference type="ARBA" id="ARBA00034617"/>
    </source>
</evidence>
<accession>A0A7G6T5T6</accession>
<dbReference type="InterPro" id="IPR014017">
    <property type="entry name" value="DNA_helicase_UvrD-like_C"/>
</dbReference>
<feature type="domain" description="UvrD-like helicase C-terminal" evidence="17">
    <location>
        <begin position="492"/>
        <end position="775"/>
    </location>
</feature>
<feature type="domain" description="UvrD-like helicase ATP-binding" evidence="16">
    <location>
        <begin position="190"/>
        <end position="491"/>
    </location>
</feature>
<evidence type="ECO:0000256" key="3">
    <source>
        <dbReference type="ARBA" id="ARBA00022741"/>
    </source>
</evidence>
<comment type="similarity">
    <text evidence="1">Belongs to the helicase family. UvrD subfamily.</text>
</comment>
<dbReference type="InterPro" id="IPR014016">
    <property type="entry name" value="UvrD-like_ATP-bd"/>
</dbReference>
<dbReference type="InterPro" id="IPR038726">
    <property type="entry name" value="PDDEXK_AddAB-type"/>
</dbReference>
<dbReference type="PROSITE" id="PS51217">
    <property type="entry name" value="UVRD_HELICASE_CTER"/>
    <property type="match status" value="1"/>
</dbReference>
<evidence type="ECO:0000256" key="9">
    <source>
        <dbReference type="ARBA" id="ARBA00023125"/>
    </source>
</evidence>
<evidence type="ECO:0000256" key="14">
    <source>
        <dbReference type="ARBA" id="ARBA00048988"/>
    </source>
</evidence>
<dbReference type="Gene3D" id="1.10.10.2910">
    <property type="match status" value="1"/>
</dbReference>
<dbReference type="Pfam" id="PF00580">
    <property type="entry name" value="UvrD-helicase"/>
    <property type="match status" value="1"/>
</dbReference>
<keyword evidence="5 15" id="KW-0378">Hydrolase</keyword>
<dbReference type="PANTHER" id="PTHR11070:SF55">
    <property type="entry name" value="DNA 3'-5' HELICASE"/>
    <property type="match status" value="1"/>
</dbReference>
<dbReference type="GO" id="GO:0005524">
    <property type="term" value="F:ATP binding"/>
    <property type="evidence" value="ECO:0007669"/>
    <property type="project" value="UniProtKB-UniRule"/>
</dbReference>
<dbReference type="EMBL" id="CP050299">
    <property type="protein sequence ID" value="QND62118.1"/>
    <property type="molecule type" value="Genomic_DNA"/>
</dbReference>
<dbReference type="SUPFAM" id="SSF52540">
    <property type="entry name" value="P-loop containing nucleoside triphosphate hydrolases"/>
    <property type="match status" value="1"/>
</dbReference>
<keyword evidence="9" id="KW-0238">DNA-binding</keyword>
<evidence type="ECO:0000256" key="4">
    <source>
        <dbReference type="ARBA" id="ARBA00022763"/>
    </source>
</evidence>
<dbReference type="Pfam" id="PF13361">
    <property type="entry name" value="UvrD_C"/>
    <property type="match status" value="2"/>
</dbReference>
<dbReference type="Pfam" id="PF06114">
    <property type="entry name" value="Peptidase_M78"/>
    <property type="match status" value="1"/>
</dbReference>